<dbReference type="EMBL" id="PDEA01000001">
    <property type="protein sequence ID" value="PEH90859.1"/>
    <property type="molecule type" value="Genomic_DNA"/>
</dbReference>
<gene>
    <name evidence="1" type="ORF">CRM82_04505</name>
</gene>
<evidence type="ECO:0000313" key="2">
    <source>
        <dbReference type="Proteomes" id="UP000220246"/>
    </source>
</evidence>
<dbReference type="PROSITE" id="PS51318">
    <property type="entry name" value="TAT"/>
    <property type="match status" value="1"/>
</dbReference>
<dbReference type="RefSeq" id="WP_083520657.1">
    <property type="nucleotide sequence ID" value="NZ_DALZQJ010000006.1"/>
</dbReference>
<accession>A0A2A7UZV4</accession>
<protein>
    <submittedName>
        <fullName evidence="1">DUF4390 domain-containing protein</fullName>
    </submittedName>
</protein>
<reference evidence="2" key="1">
    <citation type="submission" date="2017-09" db="EMBL/GenBank/DDBJ databases">
        <title>FDA dAtabase for Regulatory Grade micrObial Sequences (FDA-ARGOS): Supporting development and validation of Infectious Disease Dx tests.</title>
        <authorList>
            <person name="Minogue T."/>
            <person name="Wolcott M."/>
            <person name="Wasieloski L."/>
            <person name="Aguilar W."/>
            <person name="Moore D."/>
            <person name="Tallon L."/>
            <person name="Sadzewicz L."/>
            <person name="Ott S."/>
            <person name="Zhao X."/>
            <person name="Nagaraj S."/>
            <person name="Vavikolanu K."/>
            <person name="Aluvathingal J."/>
            <person name="Nadendla S."/>
            <person name="Sichtig H."/>
        </authorList>
    </citation>
    <scope>NUCLEOTIDE SEQUENCE [LARGE SCALE GENOMIC DNA]</scope>
    <source>
        <strain evidence="2">FDAARGOS_394</strain>
    </source>
</reference>
<name>A0A2A7UZV4_COMTR</name>
<dbReference type="Pfam" id="PF14334">
    <property type="entry name" value="DUF4390"/>
    <property type="match status" value="1"/>
</dbReference>
<evidence type="ECO:0000313" key="1">
    <source>
        <dbReference type="EMBL" id="PEH90859.1"/>
    </source>
</evidence>
<dbReference type="OrthoDB" id="5298153at2"/>
<keyword evidence="2" id="KW-1185">Reference proteome</keyword>
<dbReference type="STRING" id="1219032.GCA_001515545_03927"/>
<dbReference type="AlphaFoldDB" id="A0A2A7UZV4"/>
<sequence>MTAFSTPCLPRRSDLVAALQLCGALLLALALFWALPGAQAQTLASATSTELLLEPAADTAVPVDGLLLRPAGDKLQLSASLHFELPSLVEDALYKGIPVHFVQEVRMVSERWYWSDKVVAEVERHMRLSYQPLTRRWRLYTGASPLSERGQGGVSLGVTFDTLEDAMSALRRITRWNVAELSQLPSSGELQLELQMRIDTAQLPRPLQIGNLGRSGWSMLVSRSKRVDAHEWR</sequence>
<dbReference type="Proteomes" id="UP000220246">
    <property type="component" value="Unassembled WGS sequence"/>
</dbReference>
<organism evidence="1 2">
    <name type="scientific">Comamonas terrigena</name>
    <dbReference type="NCBI Taxonomy" id="32013"/>
    <lineage>
        <taxon>Bacteria</taxon>
        <taxon>Pseudomonadati</taxon>
        <taxon>Pseudomonadota</taxon>
        <taxon>Betaproteobacteria</taxon>
        <taxon>Burkholderiales</taxon>
        <taxon>Comamonadaceae</taxon>
        <taxon>Comamonas</taxon>
    </lineage>
</organism>
<dbReference type="InterPro" id="IPR006311">
    <property type="entry name" value="TAT_signal"/>
</dbReference>
<proteinExistence type="predicted"/>
<comment type="caution">
    <text evidence="1">The sequence shown here is derived from an EMBL/GenBank/DDBJ whole genome shotgun (WGS) entry which is preliminary data.</text>
</comment>
<dbReference type="GeneID" id="80799850"/>
<dbReference type="InterPro" id="IPR025500">
    <property type="entry name" value="DUF4390"/>
</dbReference>